<evidence type="ECO:0000256" key="1">
    <source>
        <dbReference type="ARBA" id="ARBA00001933"/>
    </source>
</evidence>
<dbReference type="GeneID" id="18472173"/>
<dbReference type="eggNOG" id="KOG0257">
    <property type="taxonomic scope" value="Eukaryota"/>
</dbReference>
<evidence type="ECO:0000313" key="8">
    <source>
        <dbReference type="Proteomes" id="UP000005242"/>
    </source>
</evidence>
<dbReference type="STRING" id="671144.I4Y867"/>
<organism evidence="7 8">
    <name type="scientific">Wallemia mellicola (strain ATCC MYA-4683 / CBS 633.66)</name>
    <name type="common">Wallemia sebi (CBS 633.66)</name>
    <dbReference type="NCBI Taxonomy" id="671144"/>
    <lineage>
        <taxon>Eukaryota</taxon>
        <taxon>Fungi</taxon>
        <taxon>Dikarya</taxon>
        <taxon>Basidiomycota</taxon>
        <taxon>Wallemiomycotina</taxon>
        <taxon>Wallemiomycetes</taxon>
        <taxon>Wallemiales</taxon>
        <taxon>Wallemiaceae</taxon>
        <taxon>Wallemia</taxon>
    </lineage>
</organism>
<dbReference type="EMBL" id="JH668242">
    <property type="protein sequence ID" value="EIM20159.1"/>
    <property type="molecule type" value="Genomic_DNA"/>
</dbReference>
<feature type="domain" description="Aminotransferase class I/classII large" evidence="6">
    <location>
        <begin position="57"/>
        <end position="379"/>
    </location>
</feature>
<dbReference type="PROSITE" id="PS00105">
    <property type="entry name" value="AA_TRANSFER_CLASS_1"/>
    <property type="match status" value="1"/>
</dbReference>
<dbReference type="KEGG" id="wse:WALSEDRAFT_40446"/>
<comment type="cofactor">
    <cofactor evidence="1">
        <name>pyridoxal 5'-phosphate</name>
        <dbReference type="ChEBI" id="CHEBI:597326"/>
    </cofactor>
</comment>
<keyword evidence="4 7" id="KW-0808">Transferase</keyword>
<dbReference type="Pfam" id="PF00155">
    <property type="entry name" value="Aminotran_1_2"/>
    <property type="match status" value="1"/>
</dbReference>
<evidence type="ECO:0000256" key="5">
    <source>
        <dbReference type="ARBA" id="ARBA00022898"/>
    </source>
</evidence>
<name>I4Y867_WALMC</name>
<dbReference type="PANTHER" id="PTHR46383">
    <property type="entry name" value="ASPARTATE AMINOTRANSFERASE"/>
    <property type="match status" value="1"/>
</dbReference>
<protein>
    <submittedName>
        <fullName evidence="7">PLP-dependent transferase</fullName>
    </submittedName>
</protein>
<keyword evidence="5" id="KW-0663">Pyridoxal phosphate</keyword>
<dbReference type="PANTHER" id="PTHR46383:SF1">
    <property type="entry name" value="ASPARTATE AMINOTRANSFERASE"/>
    <property type="match status" value="1"/>
</dbReference>
<keyword evidence="8" id="KW-1185">Reference proteome</keyword>
<proteinExistence type="inferred from homology"/>
<keyword evidence="3" id="KW-0032">Aminotransferase</keyword>
<evidence type="ECO:0000256" key="3">
    <source>
        <dbReference type="ARBA" id="ARBA00022576"/>
    </source>
</evidence>
<reference evidence="7 8" key="1">
    <citation type="journal article" date="2012" name="Fungal Genet. Biol.">
        <title>The genome of the xerotolerant mold Wallemia sebi reveals adaptations to osmotic stress and suggests cryptic sexual reproduction.</title>
        <authorList>
            <person name="Padamsee M."/>
            <person name="Kumar T.K.A."/>
            <person name="Riley R."/>
            <person name="Binder M."/>
            <person name="Boyd A."/>
            <person name="Calvo A.M."/>
            <person name="Furukawa K."/>
            <person name="Hesse C."/>
            <person name="Hohmann S."/>
            <person name="James T.Y."/>
            <person name="LaButti K."/>
            <person name="Lapidus A."/>
            <person name="Lindquist E."/>
            <person name="Lucas S."/>
            <person name="Miller K."/>
            <person name="Shantappa S."/>
            <person name="Grigoriev I.V."/>
            <person name="Hibbett D.S."/>
            <person name="McLaughlin D.J."/>
            <person name="Spatafora J.W."/>
            <person name="Aime M.C."/>
        </authorList>
    </citation>
    <scope>NUCLEOTIDE SEQUENCE [LARGE SCALE GENOMIC DNA]</scope>
    <source>
        <strain evidence="8">ATCC MYA-4683 / CBS 633.66</strain>
    </source>
</reference>
<dbReference type="Proteomes" id="UP000005242">
    <property type="component" value="Unassembled WGS sequence"/>
</dbReference>
<dbReference type="InterPro" id="IPR015424">
    <property type="entry name" value="PyrdxlP-dep_Trfase"/>
</dbReference>
<dbReference type="OMA" id="TPWYFNH"/>
<evidence type="ECO:0000256" key="2">
    <source>
        <dbReference type="ARBA" id="ARBA00007441"/>
    </source>
</evidence>
<dbReference type="HOGENOM" id="CLU_017584_4_1_1"/>
<dbReference type="InterPro" id="IPR015421">
    <property type="entry name" value="PyrdxlP-dep_Trfase_major"/>
</dbReference>
<comment type="similarity">
    <text evidence="2">Belongs to the class-I pyridoxal-phosphate-dependent aminotransferase family.</text>
</comment>
<dbReference type="InterPro" id="IPR050596">
    <property type="entry name" value="AspAT/PAT-like"/>
</dbReference>
<sequence length="397" mass="44308">MIVNYEASKSVRSSKLPPIPEARLWLDEYNGNSSYNLSQGVPIDPPPLLLQQELGKQSVITTNYQYGAISGQPAFKEAFKDDLNRHYNASLSTDNILITPGANAAFYTTILALTQINDTSNIVLQSPFYFNHEMTLSQLSIDVRLLDCRADKAFVPNPKDLEAVIDTNTRAVVLVTPNNPTGVSIPSNVLEECMKICADKHIPLILDETYRSFSEFDRPHNLHTLGLNNLIQLFSFSKDLAIPGLRLGGIIAHEDFIGQCMKVADCYQISPSNISQSAIAPIYDQLNDFKLEQKLSLIEKHKTLKSLIDELGGWSITSSGAYYAFVNYPYNLSSTDVASTLARQFGILTLPGAFFTTDNHSDANNHLRISVANVTKETLLDTKQRWLDFDKYMKEDN</sequence>
<dbReference type="InterPro" id="IPR004838">
    <property type="entry name" value="NHTrfase_class1_PyrdxlP-BS"/>
</dbReference>
<accession>I4Y867</accession>
<dbReference type="CDD" id="cd00609">
    <property type="entry name" value="AAT_like"/>
    <property type="match status" value="1"/>
</dbReference>
<dbReference type="GO" id="GO:0008483">
    <property type="term" value="F:transaminase activity"/>
    <property type="evidence" value="ECO:0007669"/>
    <property type="project" value="UniProtKB-KW"/>
</dbReference>
<evidence type="ECO:0000313" key="7">
    <source>
        <dbReference type="EMBL" id="EIM20159.1"/>
    </source>
</evidence>
<dbReference type="RefSeq" id="XP_006959880.1">
    <property type="nucleotide sequence ID" value="XM_006959818.1"/>
</dbReference>
<dbReference type="AlphaFoldDB" id="I4Y867"/>
<evidence type="ECO:0000256" key="4">
    <source>
        <dbReference type="ARBA" id="ARBA00022679"/>
    </source>
</evidence>
<dbReference type="GO" id="GO:0030170">
    <property type="term" value="F:pyridoxal phosphate binding"/>
    <property type="evidence" value="ECO:0007669"/>
    <property type="project" value="InterPro"/>
</dbReference>
<evidence type="ECO:0000259" key="6">
    <source>
        <dbReference type="Pfam" id="PF00155"/>
    </source>
</evidence>
<dbReference type="GO" id="GO:0006520">
    <property type="term" value="P:amino acid metabolic process"/>
    <property type="evidence" value="ECO:0007669"/>
    <property type="project" value="InterPro"/>
</dbReference>
<dbReference type="Gene3D" id="3.40.640.10">
    <property type="entry name" value="Type I PLP-dependent aspartate aminotransferase-like (Major domain)"/>
    <property type="match status" value="1"/>
</dbReference>
<dbReference type="InterPro" id="IPR004839">
    <property type="entry name" value="Aminotransferase_I/II_large"/>
</dbReference>
<dbReference type="InParanoid" id="I4Y867"/>
<gene>
    <name evidence="7" type="ORF">WALSEDRAFT_40446</name>
</gene>
<dbReference type="SUPFAM" id="SSF53383">
    <property type="entry name" value="PLP-dependent transferases"/>
    <property type="match status" value="1"/>
</dbReference>